<evidence type="ECO:0000256" key="6">
    <source>
        <dbReference type="ARBA" id="ARBA00022729"/>
    </source>
</evidence>
<dbReference type="EMBL" id="JACAZH010000022">
    <property type="protein sequence ID" value="KAF7343836.1"/>
    <property type="molecule type" value="Genomic_DNA"/>
</dbReference>
<dbReference type="PANTHER" id="PTHR31884">
    <property type="entry name" value="POLYGALACTURONASE"/>
    <property type="match status" value="1"/>
</dbReference>
<keyword evidence="8 17" id="KW-0378">Hydrolase</keyword>
<name>A0A8H6XNY8_9AGAR</name>
<keyword evidence="11 17" id="KW-0326">Glycosidase</keyword>
<dbReference type="SUPFAM" id="SSF50978">
    <property type="entry name" value="WD40 repeat-like"/>
    <property type="match status" value="1"/>
</dbReference>
<dbReference type="FunFam" id="2.160.20.10:FF:000002">
    <property type="entry name" value="Endopolygalacturonase D"/>
    <property type="match status" value="1"/>
</dbReference>
<dbReference type="PROSITE" id="PS50294">
    <property type="entry name" value="WD_REPEATS_REGION"/>
    <property type="match status" value="4"/>
</dbReference>
<evidence type="ECO:0000256" key="2">
    <source>
        <dbReference type="ARBA" id="ARBA00008834"/>
    </source>
</evidence>
<dbReference type="InterPro" id="IPR006626">
    <property type="entry name" value="PbH1"/>
</dbReference>
<comment type="subcellular location">
    <subcellularLocation>
        <location evidence="1">Secreted</location>
    </subcellularLocation>
</comment>
<dbReference type="InterPro" id="IPR019775">
    <property type="entry name" value="WD40_repeat_CS"/>
</dbReference>
<dbReference type="Gene3D" id="2.160.20.10">
    <property type="entry name" value="Single-stranded right-handed beta-helix, Pectin lyase-like"/>
    <property type="match status" value="1"/>
</dbReference>
<dbReference type="CDD" id="cd00200">
    <property type="entry name" value="WD40"/>
    <property type="match status" value="1"/>
</dbReference>
<keyword evidence="5 15" id="KW-0853">WD repeat</keyword>
<comment type="similarity">
    <text evidence="2 17">Belongs to the glycosyl hydrolase 28 family.</text>
</comment>
<dbReference type="Proteomes" id="UP000623467">
    <property type="component" value="Unassembled WGS sequence"/>
</dbReference>
<feature type="repeat" description="WD" evidence="15">
    <location>
        <begin position="1055"/>
        <end position="1096"/>
    </location>
</feature>
<gene>
    <name evidence="19" type="ORF">MSAN_01964800</name>
</gene>
<evidence type="ECO:0000313" key="19">
    <source>
        <dbReference type="EMBL" id="KAF7343836.1"/>
    </source>
</evidence>
<keyword evidence="6" id="KW-0732">Signal</keyword>
<evidence type="ECO:0000256" key="11">
    <source>
        <dbReference type="ARBA" id="ARBA00023295"/>
    </source>
</evidence>
<keyword evidence="4" id="KW-0964">Secreted</keyword>
<dbReference type="InterPro" id="IPR012334">
    <property type="entry name" value="Pectin_lyas_fold"/>
</dbReference>
<evidence type="ECO:0000256" key="15">
    <source>
        <dbReference type="PROSITE-ProRule" id="PRU00221"/>
    </source>
</evidence>
<evidence type="ECO:0000256" key="4">
    <source>
        <dbReference type="ARBA" id="ARBA00022525"/>
    </source>
</evidence>
<keyword evidence="12" id="KW-0961">Cell wall biogenesis/degradation</keyword>
<keyword evidence="10" id="KW-0325">Glycoprotein</keyword>
<dbReference type="InterPro" id="IPR027417">
    <property type="entry name" value="P-loop_NTPase"/>
</dbReference>
<keyword evidence="7" id="KW-0677">Repeat</keyword>
<feature type="repeat" description="WD" evidence="15">
    <location>
        <begin position="1008"/>
        <end position="1048"/>
    </location>
</feature>
<evidence type="ECO:0000256" key="17">
    <source>
        <dbReference type="RuleBase" id="RU361169"/>
    </source>
</evidence>
<dbReference type="GO" id="GO:0071555">
    <property type="term" value="P:cell wall organization"/>
    <property type="evidence" value="ECO:0007669"/>
    <property type="project" value="UniProtKB-KW"/>
</dbReference>
<evidence type="ECO:0000256" key="9">
    <source>
        <dbReference type="ARBA" id="ARBA00023157"/>
    </source>
</evidence>
<dbReference type="InterPro" id="IPR011050">
    <property type="entry name" value="Pectin_lyase_fold/virulence"/>
</dbReference>
<dbReference type="OrthoDB" id="163438at2759"/>
<feature type="active site" evidence="16">
    <location>
        <position position="1500"/>
    </location>
</feature>
<evidence type="ECO:0000313" key="20">
    <source>
        <dbReference type="Proteomes" id="UP000623467"/>
    </source>
</evidence>
<keyword evidence="20" id="KW-1185">Reference proteome</keyword>
<dbReference type="Pfam" id="PF00295">
    <property type="entry name" value="Glyco_hydro_28"/>
    <property type="match status" value="1"/>
</dbReference>
<evidence type="ECO:0000256" key="1">
    <source>
        <dbReference type="ARBA" id="ARBA00004613"/>
    </source>
</evidence>
<dbReference type="InterPro" id="IPR015943">
    <property type="entry name" value="WD40/YVTN_repeat-like_dom_sf"/>
</dbReference>
<accession>A0A8H6XNY8</accession>
<dbReference type="PROSITE" id="PS00502">
    <property type="entry name" value="POLYGALACTURONASE"/>
    <property type="match status" value="1"/>
</dbReference>
<evidence type="ECO:0000256" key="7">
    <source>
        <dbReference type="ARBA" id="ARBA00022737"/>
    </source>
</evidence>
<comment type="caution">
    <text evidence="19">The sequence shown here is derived from an EMBL/GenBank/DDBJ whole genome shotgun (WGS) entry which is preliminary data.</text>
</comment>
<dbReference type="EC" id="3.2.1.15" evidence="3"/>
<dbReference type="SMART" id="SM00320">
    <property type="entry name" value="WD40"/>
    <property type="match status" value="7"/>
</dbReference>
<reference evidence="19" key="1">
    <citation type="submission" date="2020-05" db="EMBL/GenBank/DDBJ databases">
        <title>Mycena genomes resolve the evolution of fungal bioluminescence.</title>
        <authorList>
            <person name="Tsai I.J."/>
        </authorList>
    </citation>
    <scope>NUCLEOTIDE SEQUENCE</scope>
    <source>
        <strain evidence="19">160909Yilan</strain>
    </source>
</reference>
<dbReference type="PROSITE" id="PS50082">
    <property type="entry name" value="WD_REPEATS_2"/>
    <property type="match status" value="4"/>
</dbReference>
<evidence type="ECO:0000256" key="10">
    <source>
        <dbReference type="ARBA" id="ARBA00023180"/>
    </source>
</evidence>
<keyword evidence="9" id="KW-1015">Disulfide bond</keyword>
<comment type="catalytic activity">
    <reaction evidence="13">
        <text>(1,4-alpha-D-galacturonosyl)n+m + H2O = (1,4-alpha-D-galacturonosyl)n + (1,4-alpha-D-galacturonosyl)m.</text>
        <dbReference type="EC" id="3.2.1.15"/>
    </reaction>
</comment>
<evidence type="ECO:0000256" key="13">
    <source>
        <dbReference type="ARBA" id="ARBA00034074"/>
    </source>
</evidence>
<feature type="repeat" description="WD" evidence="15">
    <location>
        <begin position="1263"/>
        <end position="1296"/>
    </location>
</feature>
<dbReference type="InterPro" id="IPR056884">
    <property type="entry name" value="NPHP3-like_N"/>
</dbReference>
<dbReference type="PROSITE" id="PS00678">
    <property type="entry name" value="WD_REPEATS_1"/>
    <property type="match status" value="3"/>
</dbReference>
<evidence type="ECO:0000256" key="3">
    <source>
        <dbReference type="ARBA" id="ARBA00012736"/>
    </source>
</evidence>
<evidence type="ECO:0000256" key="5">
    <source>
        <dbReference type="ARBA" id="ARBA00022574"/>
    </source>
</evidence>
<evidence type="ECO:0000259" key="18">
    <source>
        <dbReference type="Pfam" id="PF24883"/>
    </source>
</evidence>
<feature type="domain" description="Nephrocystin 3-like N-terminal" evidence="18">
    <location>
        <begin position="458"/>
        <end position="629"/>
    </location>
</feature>
<dbReference type="SUPFAM" id="SSF51126">
    <property type="entry name" value="Pectin lyase-like"/>
    <property type="match status" value="1"/>
</dbReference>
<dbReference type="GO" id="GO:0004650">
    <property type="term" value="F:polygalacturonase activity"/>
    <property type="evidence" value="ECO:0007669"/>
    <property type="project" value="UniProtKB-EC"/>
</dbReference>
<evidence type="ECO:0000256" key="16">
    <source>
        <dbReference type="PROSITE-ProRule" id="PRU10052"/>
    </source>
</evidence>
<dbReference type="InterPro" id="IPR000743">
    <property type="entry name" value="Glyco_hydro_28"/>
</dbReference>
<dbReference type="InterPro" id="IPR036322">
    <property type="entry name" value="WD40_repeat_dom_sf"/>
</dbReference>
<dbReference type="GO" id="GO:0045490">
    <property type="term" value="P:pectin catabolic process"/>
    <property type="evidence" value="ECO:0007669"/>
    <property type="project" value="UniProtKB-ARBA"/>
</dbReference>
<evidence type="ECO:0000256" key="8">
    <source>
        <dbReference type="ARBA" id="ARBA00022801"/>
    </source>
</evidence>
<comment type="function">
    <text evidence="14">Involved in maceration and soft-rotting of plant tissue. Hydrolyzes the 1,4-alpha glycosidic bonds of de-esterified pectate in the smooth region of the plant cell wall.</text>
</comment>
<dbReference type="Pfam" id="PF24883">
    <property type="entry name" value="NPHP3_N"/>
    <property type="match status" value="1"/>
</dbReference>
<evidence type="ECO:0000256" key="12">
    <source>
        <dbReference type="ARBA" id="ARBA00023316"/>
    </source>
</evidence>
<organism evidence="19 20">
    <name type="scientific">Mycena sanguinolenta</name>
    <dbReference type="NCBI Taxonomy" id="230812"/>
    <lineage>
        <taxon>Eukaryota</taxon>
        <taxon>Fungi</taxon>
        <taxon>Dikarya</taxon>
        <taxon>Basidiomycota</taxon>
        <taxon>Agaricomycotina</taxon>
        <taxon>Agaricomycetes</taxon>
        <taxon>Agaricomycetidae</taxon>
        <taxon>Agaricales</taxon>
        <taxon>Marasmiineae</taxon>
        <taxon>Mycenaceae</taxon>
        <taxon>Mycena</taxon>
    </lineage>
</organism>
<dbReference type="Gene3D" id="3.40.50.300">
    <property type="entry name" value="P-loop containing nucleotide triphosphate hydrolases"/>
    <property type="match status" value="1"/>
</dbReference>
<dbReference type="SMART" id="SM00710">
    <property type="entry name" value="PbH1"/>
    <property type="match status" value="6"/>
</dbReference>
<protein>
    <recommendedName>
        <fullName evidence="3">endo-polygalacturonase</fullName>
        <ecNumber evidence="3">3.2.1.15</ecNumber>
    </recommendedName>
</protein>
<feature type="repeat" description="WD" evidence="15">
    <location>
        <begin position="1096"/>
        <end position="1137"/>
    </location>
</feature>
<dbReference type="Gene3D" id="2.130.10.10">
    <property type="entry name" value="YVTN repeat-like/Quinoprotein amine dehydrogenase"/>
    <property type="match status" value="2"/>
</dbReference>
<dbReference type="InterPro" id="IPR050434">
    <property type="entry name" value="Glycosyl_hydrlase_28"/>
</dbReference>
<dbReference type="PANTHER" id="PTHR31884:SF9">
    <property type="entry name" value="ENDOPOLYGALACTURONASE D-RELATED"/>
    <property type="match status" value="1"/>
</dbReference>
<dbReference type="GO" id="GO:0005576">
    <property type="term" value="C:extracellular region"/>
    <property type="evidence" value="ECO:0007669"/>
    <property type="project" value="UniProtKB-SubCell"/>
</dbReference>
<sequence length="1641" mass="179873">MPPNLVREDNRLEVVSPETLTIGEVCINPHIQGSVACTLSVNDMESGELVLRSKRCRVSLGLPMVIQSGAFLSVRCVHKQAWNKTVTIQKFAFHEILQQVTSSGRADKLTLVEGSEVILCIEPNNMLRVLEYLFELKPVDPGPVIHVSVAKANQAISGLGFHYIVLLEDGTVKFQQRLHAPFTQEIPLEPMVSLRPGLDLRLCLYRRPFYIWPKSLVQSSPMRVSEIHDLLSAGPVDGVEHTFTGSPEITLRFHIQNSKAVLEQSVKAISRRDRLLDRLGRSRALLENLATIFSAASEMHPIAKTLTTGLGQIYANLVELDDWDDKLVEIIEEMTVVLTYVDNIKNFATLDQFQTTLQSLEPIIQRMGNLVLKYSRRGLSSFQSELAEYNSLQRSFEQWTDQFRYGVGTETLKKVGQLNEMMKEQKEFLTKHQNNIVDRIRPPGMDRNRPIPECLNGTRERIFKKIDSFLAERSSPNILWIKGFPGSGKSCIARSVVEKLANTAPFGASFFFERDSGAFTAPSTMVRSLSSDLCTHPVFLDALVADLQAGMVNFSTAKIEDQFHRLVERPLQSVADEHHDGDSLVIVLDALDECGGLTRSRSEDLQYVLAAVKRWSALAPSLRFIITSRDEIPISEVLCPISTPLDLKLSSRQATRDIEKFLTLELRKIGAAHCLLDWPTPDEISTLAIKAKGLFVWAATLVQFVDRPRPQDKLRQILEGCVNVEDNQLPDQKFLGEFNAFVGAIVTASRPLDIASPLFDIIGVETSTASYICKQLRSVMVPGQKTLRFSHQSFVDFLLSQTCPEDFRITPKTSRRNISLAILNFLHDHLQFNPSKLTSHRSNPKTQTAIPAKLSFACQYWGLTLPILEDEPGDLNILAALKTFFETKFLLWLEALSLTSQTFRARDQLLGAKEAIGTLDVHLSAFVKDAIVFVDAFQDCISKSAPHIYLSAMTFTPEDSKIYQTYSPRLLRYAFLTFQTVEDLRRGRSAVLAPIVYVPSGEEIAGCLEGHVREVLSTIFIQNGHVASASYDGTIRFWNPDDGAPALTPLVPMPSPNHPEPIVSLAFSEKTMLLVAGSRDGDASIWDMKSHDILATLPHRDSVTCVSLSPSGRVVITGCKNGTISFWDIRSQQECRQASYDHSEQVTSVSFLEDDIAVSGSLDKFIYIHHIQSGRSKSLVRAERAVHSLAATAHSRGFVAACYSCITVWNLSDDNIPSAPIYLVKNSRRIESVAVNGTKIAAAVGLNIEIWDSGTGKLILGPLVGHTKQVTSVAFSDDGQRLVSGSIDRSTRVWNVGREDRASFHGFPDGSRMDSTGWIRVPSSTTLNLSKLKTGTTVTFAGKTTFAYTDWDSDLIDIGGQDITIQGASGSVIDGNGQAWWDGQGSNGGVTKPDHFIVLKTTGTSLIQNLHIQNWPVHCFEVTSASGTTITGLTLDNSAGNAANAASDGLPAAHNSDGFDVSGSTNILITNTTVINQDDCVAVTSGTNITVSNMVCDGGHGLSIGSIGGKSNNDVSNVLFTNSVVKNSQNGARIKTNSGTTGTVTNIEWSNIQLSNISVYGIDVQQDYLNGGPTGTPTNGVIINGITMSNVAGTVASSAQNYYILCGSGSCSNFDFVNVAITGGKDDSCNYTPTLGNFKCT</sequence>
<dbReference type="SUPFAM" id="SSF52540">
    <property type="entry name" value="P-loop containing nucleoside triphosphate hydrolases"/>
    <property type="match status" value="1"/>
</dbReference>
<dbReference type="Pfam" id="PF00400">
    <property type="entry name" value="WD40"/>
    <property type="match status" value="4"/>
</dbReference>
<dbReference type="InterPro" id="IPR001680">
    <property type="entry name" value="WD40_rpt"/>
</dbReference>
<proteinExistence type="inferred from homology"/>
<evidence type="ECO:0000256" key="14">
    <source>
        <dbReference type="ARBA" id="ARBA00037707"/>
    </source>
</evidence>